<reference evidence="3 4" key="1">
    <citation type="submission" date="2018-09" db="EMBL/GenBank/DDBJ databases">
        <title>The draft genome of Acinetobacter spp. strains.</title>
        <authorList>
            <person name="Qin J."/>
            <person name="Feng Y."/>
            <person name="Zong Z."/>
        </authorList>
    </citation>
    <scope>NUCLEOTIDE SEQUENCE [LARGE SCALE GENOMIC DNA]</scope>
    <source>
        <strain evidence="3 4">WCHAc060096</strain>
    </source>
</reference>
<comment type="caution">
    <text evidence="3">The sequence shown here is derived from an EMBL/GenBank/DDBJ whole genome shotgun (WGS) entry which is preliminary data.</text>
</comment>
<evidence type="ECO:0000313" key="3">
    <source>
        <dbReference type="EMBL" id="RKG33100.1"/>
    </source>
</evidence>
<protein>
    <submittedName>
        <fullName evidence="3">Uncharacterized protein</fullName>
    </submittedName>
</protein>
<evidence type="ECO:0000256" key="1">
    <source>
        <dbReference type="SAM" id="MobiDB-lite"/>
    </source>
</evidence>
<organism evidence="3 4">
    <name type="scientific">Acinetobacter guerrae</name>
    <dbReference type="NCBI Taxonomy" id="1843371"/>
    <lineage>
        <taxon>Bacteria</taxon>
        <taxon>Pseudomonadati</taxon>
        <taxon>Pseudomonadota</taxon>
        <taxon>Gammaproteobacteria</taxon>
        <taxon>Moraxellales</taxon>
        <taxon>Moraxellaceae</taxon>
        <taxon>Acinetobacter</taxon>
    </lineage>
</organism>
<evidence type="ECO:0000256" key="2">
    <source>
        <dbReference type="SAM" id="Phobius"/>
    </source>
</evidence>
<feature type="transmembrane region" description="Helical" evidence="2">
    <location>
        <begin position="21"/>
        <end position="47"/>
    </location>
</feature>
<sequence length="182" mass="20234">MYMAQKNSTTVRILQNHKTTVISPTLLIVIGFLAGIIVSVVGFMVFLKISNANRNEIVSADAATFNEEAIKHPINEEQSMNHLLEQHEIPDDEAIQQPKDSELSELFKHRSVAIAAIPRISSFETTIKPPVADKTNTADKLTTNSKSREPKQTTTTHLEPETTENLNASVEITVTQKPFKVQ</sequence>
<feature type="region of interest" description="Disordered" evidence="1">
    <location>
        <begin position="128"/>
        <end position="166"/>
    </location>
</feature>
<dbReference type="EMBL" id="RAXU01000011">
    <property type="protein sequence ID" value="RKG33100.1"/>
    <property type="molecule type" value="Genomic_DNA"/>
</dbReference>
<evidence type="ECO:0000313" key="4">
    <source>
        <dbReference type="Proteomes" id="UP000269001"/>
    </source>
</evidence>
<gene>
    <name evidence="3" type="ORF">D7V21_09740</name>
</gene>
<keyword evidence="2" id="KW-1133">Transmembrane helix</keyword>
<keyword evidence="2" id="KW-0812">Transmembrane</keyword>
<accession>A0A3A8EQR8</accession>
<proteinExistence type="predicted"/>
<keyword evidence="4" id="KW-1185">Reference proteome</keyword>
<dbReference type="Proteomes" id="UP000269001">
    <property type="component" value="Unassembled WGS sequence"/>
</dbReference>
<name>A0A3A8EQR8_9GAMM</name>
<feature type="compositionally biased region" description="Polar residues" evidence="1">
    <location>
        <begin position="134"/>
        <end position="145"/>
    </location>
</feature>
<keyword evidence="2" id="KW-0472">Membrane</keyword>
<dbReference type="AlphaFoldDB" id="A0A3A8EQR8"/>